<feature type="domain" description="Metallo-beta-lactamase" evidence="5">
    <location>
        <begin position="14"/>
        <end position="175"/>
    </location>
</feature>
<dbReference type="OrthoDB" id="9802991at2"/>
<dbReference type="InterPro" id="IPR036866">
    <property type="entry name" value="RibonucZ/Hydroxyglut_hydro"/>
</dbReference>
<dbReference type="Proteomes" id="UP000278962">
    <property type="component" value="Unassembled WGS sequence"/>
</dbReference>
<dbReference type="SMART" id="SM00849">
    <property type="entry name" value="Lactamase_B"/>
    <property type="match status" value="1"/>
</dbReference>
<evidence type="ECO:0000259" key="5">
    <source>
        <dbReference type="SMART" id="SM00849"/>
    </source>
</evidence>
<dbReference type="EMBL" id="RBIL01000001">
    <property type="protein sequence ID" value="RKQ92052.1"/>
    <property type="molecule type" value="Genomic_DNA"/>
</dbReference>
<dbReference type="InterPro" id="IPR001279">
    <property type="entry name" value="Metallo-B-lactamas"/>
</dbReference>
<dbReference type="InterPro" id="IPR051453">
    <property type="entry name" value="MBL_Glyoxalase_II"/>
</dbReference>
<gene>
    <name evidence="6" type="ORF">C8N24_1891</name>
</gene>
<comment type="caution">
    <text evidence="6">The sequence shown here is derived from an EMBL/GenBank/DDBJ whole genome shotgun (WGS) entry which is preliminary data.</text>
</comment>
<accession>A0A660LAL3</accession>
<keyword evidence="7" id="KW-1185">Reference proteome</keyword>
<keyword evidence="3 6" id="KW-0378">Hydrolase</keyword>
<evidence type="ECO:0000256" key="3">
    <source>
        <dbReference type="ARBA" id="ARBA00022801"/>
    </source>
</evidence>
<evidence type="ECO:0000313" key="6">
    <source>
        <dbReference type="EMBL" id="RKQ92052.1"/>
    </source>
</evidence>
<dbReference type="Pfam" id="PF00753">
    <property type="entry name" value="Lactamase_B"/>
    <property type="match status" value="1"/>
</dbReference>
<keyword evidence="2" id="KW-0479">Metal-binding</keyword>
<dbReference type="PANTHER" id="PTHR46233:SF3">
    <property type="entry name" value="HYDROXYACYLGLUTATHIONE HYDROLASE GLOC"/>
    <property type="match status" value="1"/>
</dbReference>
<dbReference type="AlphaFoldDB" id="A0A660LAL3"/>
<sequence length="246" mass="26496">MAMIVERSMSDGWLTNTYLVAAGPNTDAFLVDAGGPMAPLFAKAEEHGLNVTHVLLTHHHGDHVVDLGETLERYPDATVLAHPDERVPGTTGDLNPGDELEIGGLKVKALHTPGHTSGMLNLLVDDKELFTGDTLFKGSVGGVRAPGSTSFEDIKHSIMEVILTLPPETVIRPGHTDPTTVGDELEHNPFVRVWRGLDPEGSDQCTALGDPATLVLWGPDYDGGHKAWVRWPDGRDDIVPGSKVER</sequence>
<dbReference type="GO" id="GO:0046872">
    <property type="term" value="F:metal ion binding"/>
    <property type="evidence" value="ECO:0007669"/>
    <property type="project" value="UniProtKB-KW"/>
</dbReference>
<evidence type="ECO:0000256" key="4">
    <source>
        <dbReference type="ARBA" id="ARBA00022833"/>
    </source>
</evidence>
<dbReference type="PANTHER" id="PTHR46233">
    <property type="entry name" value="HYDROXYACYLGLUTATHIONE HYDROLASE GLOC"/>
    <property type="match status" value="1"/>
</dbReference>
<proteinExistence type="predicted"/>
<evidence type="ECO:0000313" key="7">
    <source>
        <dbReference type="Proteomes" id="UP000278962"/>
    </source>
</evidence>
<comment type="cofactor">
    <cofactor evidence="1">
        <name>Zn(2+)</name>
        <dbReference type="ChEBI" id="CHEBI:29105"/>
    </cofactor>
</comment>
<protein>
    <submittedName>
        <fullName evidence="6">Glyoxylase-like metal-dependent hydrolase (Beta-lactamase superfamily II)</fullName>
    </submittedName>
</protein>
<dbReference type="CDD" id="cd06262">
    <property type="entry name" value="metallo-hydrolase-like_MBL-fold"/>
    <property type="match status" value="1"/>
</dbReference>
<keyword evidence="4" id="KW-0862">Zinc</keyword>
<dbReference type="GO" id="GO:0016787">
    <property type="term" value="F:hydrolase activity"/>
    <property type="evidence" value="ECO:0007669"/>
    <property type="project" value="UniProtKB-KW"/>
</dbReference>
<evidence type="ECO:0000256" key="2">
    <source>
        <dbReference type="ARBA" id="ARBA00022723"/>
    </source>
</evidence>
<dbReference type="Gene3D" id="3.60.15.10">
    <property type="entry name" value="Ribonuclease Z/Hydroxyacylglutathione hydrolase-like"/>
    <property type="match status" value="1"/>
</dbReference>
<evidence type="ECO:0000256" key="1">
    <source>
        <dbReference type="ARBA" id="ARBA00001947"/>
    </source>
</evidence>
<organism evidence="6 7">
    <name type="scientific">Solirubrobacter pauli</name>
    <dbReference type="NCBI Taxonomy" id="166793"/>
    <lineage>
        <taxon>Bacteria</taxon>
        <taxon>Bacillati</taxon>
        <taxon>Actinomycetota</taxon>
        <taxon>Thermoleophilia</taxon>
        <taxon>Solirubrobacterales</taxon>
        <taxon>Solirubrobacteraceae</taxon>
        <taxon>Solirubrobacter</taxon>
    </lineage>
</organism>
<dbReference type="SUPFAM" id="SSF56281">
    <property type="entry name" value="Metallo-hydrolase/oxidoreductase"/>
    <property type="match status" value="1"/>
</dbReference>
<name>A0A660LAL3_9ACTN</name>
<reference evidence="6 7" key="1">
    <citation type="submission" date="2018-10" db="EMBL/GenBank/DDBJ databases">
        <title>Genomic Encyclopedia of Archaeal and Bacterial Type Strains, Phase II (KMG-II): from individual species to whole genera.</title>
        <authorList>
            <person name="Goeker M."/>
        </authorList>
    </citation>
    <scope>NUCLEOTIDE SEQUENCE [LARGE SCALE GENOMIC DNA]</scope>
    <source>
        <strain evidence="6 7">DSM 14954</strain>
    </source>
</reference>